<dbReference type="InterPro" id="IPR038085">
    <property type="entry name" value="Rnp2-like_sf"/>
</dbReference>
<evidence type="ECO:0000313" key="3">
    <source>
        <dbReference type="Proteomes" id="UP001057375"/>
    </source>
</evidence>
<gene>
    <name evidence="2" type="ORF">ADUPG1_008342</name>
</gene>
<dbReference type="EMBL" id="BQXS01010924">
    <property type="protein sequence ID" value="GKT35118.1"/>
    <property type="molecule type" value="Genomic_DNA"/>
</dbReference>
<keyword evidence="1" id="KW-0819">tRNA processing</keyword>
<dbReference type="Proteomes" id="UP001057375">
    <property type="component" value="Unassembled WGS sequence"/>
</dbReference>
<keyword evidence="3" id="KW-1185">Reference proteome</keyword>
<evidence type="ECO:0000313" key="2">
    <source>
        <dbReference type="EMBL" id="GKT35118.1"/>
    </source>
</evidence>
<name>A0ABQ5KRL5_9EUKA</name>
<proteinExistence type="predicted"/>
<accession>A0ABQ5KRL5</accession>
<comment type="caution">
    <text evidence="2">The sequence shown here is derived from an EMBL/GenBank/DDBJ whole genome shotgun (WGS) entry which is preliminary data.</text>
</comment>
<organism evidence="2 3">
    <name type="scientific">Aduncisulcus paluster</name>
    <dbReference type="NCBI Taxonomy" id="2918883"/>
    <lineage>
        <taxon>Eukaryota</taxon>
        <taxon>Metamonada</taxon>
        <taxon>Carpediemonas-like organisms</taxon>
        <taxon>Aduncisulcus</taxon>
    </lineage>
</organism>
<sequence length="113" mass="12741">MVKKYTQRHSNIFVVVEIDIIDSIEHVISNSIDLTLELEKICLDLFGKENLPCFSMKSFSSTTQRALVEVKEDIFQKFLGSLTLVSSMCGYRCKALPIFYSTILSAAASHMLV</sequence>
<dbReference type="SUPFAM" id="SSF160350">
    <property type="entry name" value="Rnp2-like"/>
    <property type="match status" value="1"/>
</dbReference>
<protein>
    <submittedName>
        <fullName evidence="2">Uncharacterized protein</fullName>
    </submittedName>
</protein>
<evidence type="ECO:0000256" key="1">
    <source>
        <dbReference type="ARBA" id="ARBA00022694"/>
    </source>
</evidence>
<reference evidence="2" key="1">
    <citation type="submission" date="2022-03" db="EMBL/GenBank/DDBJ databases">
        <title>Draft genome sequence of Aduncisulcus paluster, a free-living microaerophilic Fornicata.</title>
        <authorList>
            <person name="Yuyama I."/>
            <person name="Kume K."/>
            <person name="Tamura T."/>
            <person name="Inagaki Y."/>
            <person name="Hashimoto T."/>
        </authorList>
    </citation>
    <scope>NUCLEOTIDE SEQUENCE</scope>
    <source>
        <strain evidence="2">NY0171</strain>
    </source>
</reference>